<accession>A0A1J1IVC0</accession>
<organism evidence="1 2">
    <name type="scientific">Clunio marinus</name>
    <dbReference type="NCBI Taxonomy" id="568069"/>
    <lineage>
        <taxon>Eukaryota</taxon>
        <taxon>Metazoa</taxon>
        <taxon>Ecdysozoa</taxon>
        <taxon>Arthropoda</taxon>
        <taxon>Hexapoda</taxon>
        <taxon>Insecta</taxon>
        <taxon>Pterygota</taxon>
        <taxon>Neoptera</taxon>
        <taxon>Endopterygota</taxon>
        <taxon>Diptera</taxon>
        <taxon>Nematocera</taxon>
        <taxon>Chironomoidea</taxon>
        <taxon>Chironomidae</taxon>
        <taxon>Clunio</taxon>
    </lineage>
</organism>
<proteinExistence type="predicted"/>
<dbReference type="AlphaFoldDB" id="A0A1J1IVC0"/>
<gene>
    <name evidence="1" type="ORF">CLUMA_CG017231</name>
</gene>
<protein>
    <submittedName>
        <fullName evidence="1">CLUMA_CG017231, isoform A</fullName>
    </submittedName>
</protein>
<name>A0A1J1IVC0_9DIPT</name>
<keyword evidence="2" id="KW-1185">Reference proteome</keyword>
<sequence length="64" mass="6887">MTRGCRLLIAQAVKSMKVFFAIIGVCFKSSHPSKSSKITQVGLSSQIMPSQVKALLAIGNLHPM</sequence>
<dbReference type="EMBL" id="CVRI01000061">
    <property type="protein sequence ID" value="CRL04119.1"/>
    <property type="molecule type" value="Genomic_DNA"/>
</dbReference>
<dbReference type="Proteomes" id="UP000183832">
    <property type="component" value="Unassembled WGS sequence"/>
</dbReference>
<reference evidence="1 2" key="1">
    <citation type="submission" date="2015-04" db="EMBL/GenBank/DDBJ databases">
        <authorList>
            <person name="Syromyatnikov M.Y."/>
            <person name="Popov V.N."/>
        </authorList>
    </citation>
    <scope>NUCLEOTIDE SEQUENCE [LARGE SCALE GENOMIC DNA]</scope>
</reference>
<evidence type="ECO:0000313" key="2">
    <source>
        <dbReference type="Proteomes" id="UP000183832"/>
    </source>
</evidence>
<evidence type="ECO:0000313" key="1">
    <source>
        <dbReference type="EMBL" id="CRL04119.1"/>
    </source>
</evidence>